<feature type="chain" id="PRO_5046633736" evidence="4">
    <location>
        <begin position="19"/>
        <end position="440"/>
    </location>
</feature>
<dbReference type="RefSeq" id="WP_335964040.1">
    <property type="nucleotide sequence ID" value="NZ_JAXBLX010000075.1"/>
</dbReference>
<dbReference type="Proteomes" id="UP001589838">
    <property type="component" value="Unassembled WGS sequence"/>
</dbReference>
<accession>A0ABV6KG36</accession>
<comment type="caution">
    <text evidence="5">The sequence shown here is derived from an EMBL/GenBank/DDBJ whole genome shotgun (WGS) entry which is preliminary data.</text>
</comment>
<keyword evidence="2" id="KW-0813">Transport</keyword>
<dbReference type="EMBL" id="JBHLUX010000069">
    <property type="protein sequence ID" value="MFC0472290.1"/>
    <property type="molecule type" value="Genomic_DNA"/>
</dbReference>
<evidence type="ECO:0000256" key="4">
    <source>
        <dbReference type="SAM" id="SignalP"/>
    </source>
</evidence>
<keyword evidence="3 4" id="KW-0732">Signal</keyword>
<keyword evidence="6" id="KW-1185">Reference proteome</keyword>
<dbReference type="PANTHER" id="PTHR43649">
    <property type="entry name" value="ARABINOSE-BINDING PROTEIN-RELATED"/>
    <property type="match status" value="1"/>
</dbReference>
<dbReference type="Pfam" id="PF01547">
    <property type="entry name" value="SBP_bac_1"/>
    <property type="match status" value="1"/>
</dbReference>
<dbReference type="InterPro" id="IPR050490">
    <property type="entry name" value="Bact_solute-bd_prot1"/>
</dbReference>
<gene>
    <name evidence="5" type="ORF">ACFFHM_17790</name>
</gene>
<evidence type="ECO:0000313" key="6">
    <source>
        <dbReference type="Proteomes" id="UP001589838"/>
    </source>
</evidence>
<dbReference type="CDD" id="cd13585">
    <property type="entry name" value="PBP2_TMBP_like"/>
    <property type="match status" value="1"/>
</dbReference>
<feature type="signal peptide" evidence="4">
    <location>
        <begin position="1"/>
        <end position="18"/>
    </location>
</feature>
<evidence type="ECO:0000256" key="2">
    <source>
        <dbReference type="ARBA" id="ARBA00022448"/>
    </source>
</evidence>
<evidence type="ECO:0000313" key="5">
    <source>
        <dbReference type="EMBL" id="MFC0472290.1"/>
    </source>
</evidence>
<name>A0ABV6KG36_9BACI</name>
<protein>
    <submittedName>
        <fullName evidence="5">Extracellular solute-binding protein</fullName>
    </submittedName>
</protein>
<proteinExistence type="inferred from homology"/>
<comment type="similarity">
    <text evidence="1">Belongs to the bacterial solute-binding protein 1 family.</text>
</comment>
<dbReference type="Gene3D" id="3.40.190.10">
    <property type="entry name" value="Periplasmic binding protein-like II"/>
    <property type="match status" value="2"/>
</dbReference>
<evidence type="ECO:0000256" key="3">
    <source>
        <dbReference type="ARBA" id="ARBA00022729"/>
    </source>
</evidence>
<organism evidence="5 6">
    <name type="scientific">Halalkalibacter kiskunsagensis</name>
    <dbReference type="NCBI Taxonomy" id="1548599"/>
    <lineage>
        <taxon>Bacteria</taxon>
        <taxon>Bacillati</taxon>
        <taxon>Bacillota</taxon>
        <taxon>Bacilli</taxon>
        <taxon>Bacillales</taxon>
        <taxon>Bacillaceae</taxon>
        <taxon>Halalkalibacter</taxon>
    </lineage>
</organism>
<dbReference type="SUPFAM" id="SSF53850">
    <property type="entry name" value="Periplasmic binding protein-like II"/>
    <property type="match status" value="1"/>
</dbReference>
<evidence type="ECO:0000256" key="1">
    <source>
        <dbReference type="ARBA" id="ARBA00008520"/>
    </source>
</evidence>
<dbReference type="PANTHER" id="PTHR43649:SF34">
    <property type="entry name" value="ABC TRANSPORTER PERIPLASMIC-BINDING PROTEIN YCJN-RELATED"/>
    <property type="match status" value="1"/>
</dbReference>
<sequence length="440" mass="48248">MRKASVLLILSLVIALLAACGDQPSSGGQNNEDDKSITVLVEGGSPAYTVATETKEEFEDLTGYEVKIESVPYVGVYDRLRTEMSSQTGAFDVATIDIIWFPAIYQSLEPINDLITDEIENDLFPGLLDATTMDEDSFALPVWTNSKILLYREDLFNDKGNKELFAQEYGYELAPPINWQEYRDVAKFFTQDTNGDGSIDLYGTSVFGANNGDSVASWLDHVAQAGAESFVVDENNNVIVNDRAHVEALEFLQSIVHEDESVPVGVLETASAETSELFYNGKLAMMLAWGHFYVPSNDPETSKVAGNVGAAPMIGGDAGVGVVPGPWYQVIPSSSKKKDIAKEYLQFMYEKNELYTEALGVASRQSVFDKFGESEEFDHLNALSTTLNAPQTTNRPSVPQWQQIESEALVPAVQRTLSGDTSPQEALDEAKKVIEGILKN</sequence>
<dbReference type="PROSITE" id="PS51257">
    <property type="entry name" value="PROKAR_LIPOPROTEIN"/>
    <property type="match status" value="1"/>
</dbReference>
<dbReference type="InterPro" id="IPR006059">
    <property type="entry name" value="SBP"/>
</dbReference>
<reference evidence="5 6" key="1">
    <citation type="submission" date="2024-09" db="EMBL/GenBank/DDBJ databases">
        <authorList>
            <person name="Sun Q."/>
            <person name="Mori K."/>
        </authorList>
    </citation>
    <scope>NUCLEOTIDE SEQUENCE [LARGE SCALE GENOMIC DNA]</scope>
    <source>
        <strain evidence="5 6">NCAIM B.02610</strain>
    </source>
</reference>